<evidence type="ECO:0000313" key="2">
    <source>
        <dbReference type="EMBL" id="KAL2283215.1"/>
    </source>
</evidence>
<dbReference type="Proteomes" id="UP001600888">
    <property type="component" value="Unassembled WGS sequence"/>
</dbReference>
<accession>A0ABR4ELC1</accession>
<evidence type="ECO:0000256" key="1">
    <source>
        <dbReference type="SAM" id="MobiDB-lite"/>
    </source>
</evidence>
<keyword evidence="3" id="KW-1185">Reference proteome</keyword>
<feature type="compositionally biased region" description="Acidic residues" evidence="1">
    <location>
        <begin position="526"/>
        <end position="535"/>
    </location>
</feature>
<dbReference type="EMBL" id="JBAWTH010000044">
    <property type="protein sequence ID" value="KAL2283215.1"/>
    <property type="molecule type" value="Genomic_DNA"/>
</dbReference>
<evidence type="ECO:0000313" key="3">
    <source>
        <dbReference type="Proteomes" id="UP001600888"/>
    </source>
</evidence>
<protein>
    <recommendedName>
        <fullName evidence="4">F-box domain-containing protein</fullName>
    </recommendedName>
</protein>
<evidence type="ECO:0008006" key="4">
    <source>
        <dbReference type="Google" id="ProtNLM"/>
    </source>
</evidence>
<reference evidence="2 3" key="1">
    <citation type="submission" date="2024-03" db="EMBL/GenBank/DDBJ databases">
        <title>A high-quality draft genome sequence of Diaporthe vaccinii, a causative agent of upright dieback and viscid rot disease in cranberry plants.</title>
        <authorList>
            <person name="Sarrasin M."/>
            <person name="Lang B.F."/>
            <person name="Burger G."/>
        </authorList>
    </citation>
    <scope>NUCLEOTIDE SEQUENCE [LARGE SCALE GENOMIC DNA]</scope>
    <source>
        <strain evidence="2 3">IS7</strain>
    </source>
</reference>
<organism evidence="2 3">
    <name type="scientific">Diaporthe vaccinii</name>
    <dbReference type="NCBI Taxonomy" id="105482"/>
    <lineage>
        <taxon>Eukaryota</taxon>
        <taxon>Fungi</taxon>
        <taxon>Dikarya</taxon>
        <taxon>Ascomycota</taxon>
        <taxon>Pezizomycotina</taxon>
        <taxon>Sordariomycetes</taxon>
        <taxon>Sordariomycetidae</taxon>
        <taxon>Diaporthales</taxon>
        <taxon>Diaporthaceae</taxon>
        <taxon>Diaporthe</taxon>
        <taxon>Diaporthe eres species complex</taxon>
    </lineage>
</organism>
<name>A0ABR4ELC1_9PEZI</name>
<feature type="region of interest" description="Disordered" evidence="1">
    <location>
        <begin position="509"/>
        <end position="535"/>
    </location>
</feature>
<proteinExistence type="predicted"/>
<sequence length="535" mass="60670">MAQPASEPNAREVRQLFGQLYDQAAGLAESLRPCDCGAGYRAQDGQELNAMVQELLAVRQRVGCCICGPPCDGTSVDDASDEFLDGMLAKLRWDWAKIDDNLVPCDCAADRPEVVEEPKAVEEPEVVEENPSLLLRLPVELRSMIWWRVLQPPPRERENASRGFVRVVQRLLDPAEEITDLALQRPRSSIYMGGEPPHALTFERQDEHRERRNPRGRWALLFVNRQIQREAENEFWRRTFADGLVLSFMADFNVYGDDHYGILAAWTWFDNYRRLYSQQIRRLQLNLAQPATDQPLGLDVRFQALQKITRPPWGSTPASPYPRGSSNGAEVVRPLLDTVARDLPNLQELAVTIGGIVPDMRFGSPVSEGSSLASELRSSRPWVTRLQNIRGLTRLRLRVIFAPPRLTLFFDDPAAVNNDSDVQHTVHFVSTLRGSMLANGQALGDEHILRRAMRRYDGSQVVVVECDDSWDEETWEHTQHRDGDDPDDGSWDDGDLVLYDGIWSDLPLARRSEDDDDGDSIPYDWSYDDDDGDST</sequence>
<comment type="caution">
    <text evidence="2">The sequence shown here is derived from an EMBL/GenBank/DDBJ whole genome shotgun (WGS) entry which is preliminary data.</text>
</comment>
<gene>
    <name evidence="2" type="ORF">FJTKL_10096</name>
</gene>